<comment type="caution">
    <text evidence="2">The sequence shown here is derived from an EMBL/GenBank/DDBJ whole genome shotgun (WGS) entry which is preliminary data.</text>
</comment>
<evidence type="ECO:0000313" key="2">
    <source>
        <dbReference type="EMBL" id="KZE13512.1"/>
    </source>
</evidence>
<keyword evidence="3" id="KW-1185">Reference proteome</keyword>
<name>A0ABR5YCS5_9SPHN</name>
<dbReference type="RefSeq" id="WP_066690854.1">
    <property type="nucleotide sequence ID" value="NZ_LQQO01000021.1"/>
</dbReference>
<proteinExistence type="predicted"/>
<dbReference type="InterPro" id="IPR054276">
    <property type="entry name" value="DUF7007"/>
</dbReference>
<dbReference type="Pfam" id="PF22653">
    <property type="entry name" value="DUF7007"/>
    <property type="match status" value="1"/>
</dbReference>
<reference evidence="3" key="1">
    <citation type="submission" date="2016-01" db="EMBL/GenBank/DDBJ databases">
        <title>Draft genome of Chromobacterium sp. F49.</title>
        <authorList>
            <person name="Hong K.W."/>
        </authorList>
    </citation>
    <scope>NUCLEOTIDE SEQUENCE [LARGE SCALE GENOMIC DNA]</scope>
    <source>
        <strain evidence="3">CN3</strain>
    </source>
</reference>
<sequence length="271" mass="30112">MSAIMVEFGTTRDGDMAARVGDLAYIAIPIDAGFSVASAWRLSRPLHEWNRADVYGAECSVSDHQAFRAYVGDIALHVRQREALGRIETVHPISTPWGKSQTATVYAPGIVFHSTAGHGGFKLDHMRNKAMPEALRIAGGWYEEDGDWARVAAGYPDLFTYREQASADRILRDWCPDAWEAIHGRALAPGESFSRERDEFSRRHTQDWVVISARTTASPPGYVEVIASLGGRRDASPKRAFLVPGEDYAHRGRHGFVIDPDRHGEIELSPR</sequence>
<evidence type="ECO:0000259" key="1">
    <source>
        <dbReference type="Pfam" id="PF22653"/>
    </source>
</evidence>
<protein>
    <recommendedName>
        <fullName evidence="1">DUF7007 domain-containing protein</fullName>
    </recommendedName>
</protein>
<dbReference type="Proteomes" id="UP000076609">
    <property type="component" value="Unassembled WGS sequence"/>
</dbReference>
<evidence type="ECO:0000313" key="3">
    <source>
        <dbReference type="Proteomes" id="UP000076609"/>
    </source>
</evidence>
<gene>
    <name evidence="2" type="ORF">AVT10_16040</name>
</gene>
<organism evidence="2 3">
    <name type="scientific">Sphingomonas hankookensis</name>
    <dbReference type="NCBI Taxonomy" id="563996"/>
    <lineage>
        <taxon>Bacteria</taxon>
        <taxon>Pseudomonadati</taxon>
        <taxon>Pseudomonadota</taxon>
        <taxon>Alphaproteobacteria</taxon>
        <taxon>Sphingomonadales</taxon>
        <taxon>Sphingomonadaceae</taxon>
        <taxon>Sphingomonas</taxon>
    </lineage>
</organism>
<feature type="domain" description="DUF7007" evidence="1">
    <location>
        <begin position="92"/>
        <end position="204"/>
    </location>
</feature>
<dbReference type="EMBL" id="LQQO01000021">
    <property type="protein sequence ID" value="KZE13512.1"/>
    <property type="molecule type" value="Genomic_DNA"/>
</dbReference>
<accession>A0ABR5YCS5</accession>